<feature type="region of interest" description="Disordered" evidence="1">
    <location>
        <begin position="690"/>
        <end position="912"/>
    </location>
</feature>
<dbReference type="GO" id="GO:0070086">
    <property type="term" value="P:ubiquitin-dependent endocytosis"/>
    <property type="evidence" value="ECO:0007669"/>
    <property type="project" value="TreeGrafter"/>
</dbReference>
<evidence type="ECO:0000313" key="4">
    <source>
        <dbReference type="EMBL" id="KAF2854772.1"/>
    </source>
</evidence>
<dbReference type="GO" id="GO:0005886">
    <property type="term" value="C:plasma membrane"/>
    <property type="evidence" value="ECO:0007669"/>
    <property type="project" value="TreeGrafter"/>
</dbReference>
<feature type="compositionally biased region" description="Low complexity" evidence="1">
    <location>
        <begin position="748"/>
        <end position="776"/>
    </location>
</feature>
<feature type="compositionally biased region" description="Basic and acidic residues" evidence="1">
    <location>
        <begin position="824"/>
        <end position="851"/>
    </location>
</feature>
<name>A0A6A7BHN6_9PLEO</name>
<dbReference type="Gene3D" id="2.60.40.640">
    <property type="match status" value="1"/>
</dbReference>
<protein>
    <recommendedName>
        <fullName evidence="3">Arrestin-like N-terminal domain-containing protein</fullName>
    </recommendedName>
</protein>
<feature type="compositionally biased region" description="Basic residues" evidence="1">
    <location>
        <begin position="315"/>
        <end position="326"/>
    </location>
</feature>
<feature type="compositionally biased region" description="Polar residues" evidence="1">
    <location>
        <begin position="857"/>
        <end position="869"/>
    </location>
</feature>
<keyword evidence="2" id="KW-0732">Signal</keyword>
<dbReference type="GO" id="GO:0031625">
    <property type="term" value="F:ubiquitin protein ligase binding"/>
    <property type="evidence" value="ECO:0007669"/>
    <property type="project" value="TreeGrafter"/>
</dbReference>
<proteinExistence type="predicted"/>
<evidence type="ECO:0000259" key="3">
    <source>
        <dbReference type="Pfam" id="PF00339"/>
    </source>
</evidence>
<dbReference type="GO" id="GO:0030674">
    <property type="term" value="F:protein-macromolecule adaptor activity"/>
    <property type="evidence" value="ECO:0007669"/>
    <property type="project" value="TreeGrafter"/>
</dbReference>
<dbReference type="Pfam" id="PF00339">
    <property type="entry name" value="Arrestin_N"/>
    <property type="match status" value="1"/>
</dbReference>
<feature type="signal peptide" evidence="2">
    <location>
        <begin position="1"/>
        <end position="36"/>
    </location>
</feature>
<evidence type="ECO:0000313" key="5">
    <source>
        <dbReference type="Proteomes" id="UP000799423"/>
    </source>
</evidence>
<evidence type="ECO:0000256" key="1">
    <source>
        <dbReference type="SAM" id="MobiDB-lite"/>
    </source>
</evidence>
<dbReference type="InterPro" id="IPR014756">
    <property type="entry name" value="Ig_E-set"/>
</dbReference>
<reference evidence="4" key="1">
    <citation type="submission" date="2020-01" db="EMBL/GenBank/DDBJ databases">
        <authorList>
            <consortium name="DOE Joint Genome Institute"/>
            <person name="Haridas S."/>
            <person name="Albert R."/>
            <person name="Binder M."/>
            <person name="Bloem J."/>
            <person name="Labutti K."/>
            <person name="Salamov A."/>
            <person name="Andreopoulos B."/>
            <person name="Baker S.E."/>
            <person name="Barry K."/>
            <person name="Bills G."/>
            <person name="Bluhm B.H."/>
            <person name="Cannon C."/>
            <person name="Castanera R."/>
            <person name="Culley D.E."/>
            <person name="Daum C."/>
            <person name="Ezra D."/>
            <person name="Gonzalez J.B."/>
            <person name="Henrissat B."/>
            <person name="Kuo A."/>
            <person name="Liang C."/>
            <person name="Lipzen A."/>
            <person name="Lutzoni F."/>
            <person name="Magnuson J."/>
            <person name="Mondo S."/>
            <person name="Nolan M."/>
            <person name="Ohm R."/>
            <person name="Pangilinan J."/>
            <person name="Park H.-J."/>
            <person name="Ramirez L."/>
            <person name="Alfaro M."/>
            <person name="Sun H."/>
            <person name="Tritt A."/>
            <person name="Yoshinaga Y."/>
            <person name="Zwiers L.-H."/>
            <person name="Turgeon B.G."/>
            <person name="Goodwin S.B."/>
            <person name="Spatafora J.W."/>
            <person name="Crous P.W."/>
            <person name="Grigoriev I.V."/>
        </authorList>
    </citation>
    <scope>NUCLEOTIDE SEQUENCE</scope>
    <source>
        <strain evidence="4">IPT5</strain>
    </source>
</reference>
<sequence length="912" mass="97873">MCSKIRGQENSPCPQSLALVMLDSIWLLLYLQPCASVSQSEFCNLAQRRPRVPDFDLAAKIGAALEQAFLLSSADASGTEHCHLHHPRSPHGTREPSPVQGCHYGAYPARASVTASPSTSTRSFLSRLKSPLSSKSRNYTEFYIQSDDPHRQYTPGDIISGTVVIKIVKPLRITHLVVSLHGYAQVFKNPNAPGDAYKNYSSTVGSGKGKKAGSYFGNGFVSLFEDEVVLCGEGRLSEGVYHFNFELEFPSKGLPSSIDFERGTVAYMLTATLTRPTTISPTTSCDAKVYLTDTIDIAPVLIPKPRVISLEPISRRTRAKSTRKRAGTASTAATAIATAPDGGIPKTPTGPDAPHLRPTSASNGTVDGAENPRSPSPSDVSYESQMSSGGASGTEYGIRSVHTTTDGGSQQAGSRAALKGKTITATIDVLKGGFLRGDQIPIKVTVNHTKHARVDMHPALPVSEDYYPKSRTGLGGLSLSSAGSSHLFRKDLCQTLTAEVKCTVRVPDEAFPTISNVPGAMISFKYYVEVVVDIQGKLTGLDRMVANAGLVNVPSTSGGNSGSRDDNATNMFSTWGGNFVDTDQIRREKGVVSAFERDQIGVHDIPLNDGHDSNAAQGYDEEYYDYDENGHYDEHGQYYDYNYDAADYEVPGYDQQSGAASGAFRAHPGPIPEEQGLSEKEQLRRAEARLLPSQPPEAEASITPNFVPRGIPASAPILPEDDDPNLPYAAAGPSASTSAHNQPPPPFRAASSPSVPSTGVTNDTSTSYTTSPSHTPAPRHPPPSAPPPNNNNERPFPPTPSQPHNSSLDPTPEYYPSSSSSHIHATDDKSELQRRRLEMERSAPPDAHNDDQDAESSRPSAPPTSSMQSLGIVAPSAPVLDEEEEEIVGVQRRGVPGEGSRRVSEALPVYRR</sequence>
<dbReference type="SUPFAM" id="SSF81296">
    <property type="entry name" value="E set domains"/>
    <property type="match status" value="1"/>
</dbReference>
<feature type="domain" description="Arrestin-like N-terminal" evidence="3">
    <location>
        <begin position="143"/>
        <end position="283"/>
    </location>
</feature>
<dbReference type="PANTHER" id="PTHR11188:SF161">
    <property type="entry name" value="PH-RESPONSE REGULATOR PROTEIN PALF_RIM8"/>
    <property type="match status" value="1"/>
</dbReference>
<feature type="region of interest" description="Disordered" evidence="1">
    <location>
        <begin position="653"/>
        <end position="677"/>
    </location>
</feature>
<dbReference type="PANTHER" id="PTHR11188">
    <property type="entry name" value="ARRESTIN DOMAIN CONTAINING PROTEIN"/>
    <property type="match status" value="1"/>
</dbReference>
<gene>
    <name evidence="4" type="ORF">T440DRAFT_486556</name>
</gene>
<dbReference type="InterPro" id="IPR014752">
    <property type="entry name" value="Arrestin-like_C"/>
</dbReference>
<organism evidence="4 5">
    <name type="scientific">Plenodomus tracheiphilus IPT5</name>
    <dbReference type="NCBI Taxonomy" id="1408161"/>
    <lineage>
        <taxon>Eukaryota</taxon>
        <taxon>Fungi</taxon>
        <taxon>Dikarya</taxon>
        <taxon>Ascomycota</taxon>
        <taxon>Pezizomycotina</taxon>
        <taxon>Dothideomycetes</taxon>
        <taxon>Pleosporomycetidae</taxon>
        <taxon>Pleosporales</taxon>
        <taxon>Pleosporineae</taxon>
        <taxon>Leptosphaeriaceae</taxon>
        <taxon>Plenodomus</taxon>
    </lineage>
</organism>
<feature type="chain" id="PRO_5025561694" description="Arrestin-like N-terminal domain-containing protein" evidence="2">
    <location>
        <begin position="37"/>
        <end position="912"/>
    </location>
</feature>
<dbReference type="InterPro" id="IPR011021">
    <property type="entry name" value="Arrestin-like_N"/>
</dbReference>
<dbReference type="GO" id="GO:0005829">
    <property type="term" value="C:cytosol"/>
    <property type="evidence" value="ECO:0007669"/>
    <property type="project" value="TreeGrafter"/>
</dbReference>
<feature type="compositionally biased region" description="Polar residues" evidence="1">
    <location>
        <begin position="376"/>
        <end position="389"/>
    </location>
</feature>
<dbReference type="OrthoDB" id="7785529at2759"/>
<dbReference type="Proteomes" id="UP000799423">
    <property type="component" value="Unassembled WGS sequence"/>
</dbReference>
<feature type="compositionally biased region" description="Low complexity" evidence="1">
    <location>
        <begin position="327"/>
        <end position="339"/>
    </location>
</feature>
<keyword evidence="5" id="KW-1185">Reference proteome</keyword>
<feature type="region of interest" description="Disordered" evidence="1">
    <location>
        <begin position="313"/>
        <end position="418"/>
    </location>
</feature>
<evidence type="ECO:0000256" key="2">
    <source>
        <dbReference type="SAM" id="SignalP"/>
    </source>
</evidence>
<dbReference type="AlphaFoldDB" id="A0A6A7BHN6"/>
<dbReference type="InterPro" id="IPR050357">
    <property type="entry name" value="Arrestin_domain-protein"/>
</dbReference>
<feature type="compositionally biased region" description="Polar residues" evidence="1">
    <location>
        <begin position="401"/>
        <end position="413"/>
    </location>
</feature>
<dbReference type="EMBL" id="MU006292">
    <property type="protein sequence ID" value="KAF2854772.1"/>
    <property type="molecule type" value="Genomic_DNA"/>
</dbReference>
<accession>A0A6A7BHN6</accession>
<feature type="compositionally biased region" description="Pro residues" evidence="1">
    <location>
        <begin position="778"/>
        <end position="801"/>
    </location>
</feature>